<gene>
    <name evidence="9" type="ORF">ACFOUO_10375</name>
</gene>
<dbReference type="NCBIfam" id="TIGR03061">
    <property type="entry name" value="pip_yhgE_Nterm"/>
    <property type="match status" value="1"/>
</dbReference>
<dbReference type="InterPro" id="IPR013525">
    <property type="entry name" value="ABC2_TM"/>
</dbReference>
<keyword evidence="10" id="KW-1185">Reference proteome</keyword>
<dbReference type="PANTHER" id="PTHR43077">
    <property type="entry name" value="TRANSPORT PERMEASE YVFS-RELATED"/>
    <property type="match status" value="1"/>
</dbReference>
<feature type="transmembrane region" description="Helical" evidence="6">
    <location>
        <begin position="616"/>
        <end position="635"/>
    </location>
</feature>
<feature type="transmembrane region" description="Helical" evidence="6">
    <location>
        <begin position="587"/>
        <end position="609"/>
    </location>
</feature>
<keyword evidence="3 6" id="KW-1133">Transmembrane helix</keyword>
<dbReference type="RefSeq" id="WP_380704899.1">
    <property type="nucleotide sequence ID" value="NZ_JBHSAP010000015.1"/>
</dbReference>
<protein>
    <submittedName>
        <fullName evidence="9">YhgE/Pip family protein</fullName>
    </submittedName>
</protein>
<feature type="coiled-coil region" evidence="5">
    <location>
        <begin position="339"/>
        <end position="373"/>
    </location>
</feature>
<evidence type="ECO:0000256" key="2">
    <source>
        <dbReference type="ARBA" id="ARBA00022692"/>
    </source>
</evidence>
<keyword evidence="5" id="KW-0175">Coiled coil</keyword>
<evidence type="ECO:0000256" key="1">
    <source>
        <dbReference type="ARBA" id="ARBA00004141"/>
    </source>
</evidence>
<feature type="transmembrane region" description="Helical" evidence="6">
    <location>
        <begin position="20"/>
        <end position="42"/>
    </location>
</feature>
<evidence type="ECO:0000313" key="9">
    <source>
        <dbReference type="EMBL" id="MFC4077203.1"/>
    </source>
</evidence>
<dbReference type="Proteomes" id="UP001595843">
    <property type="component" value="Unassembled WGS sequence"/>
</dbReference>
<reference evidence="10" key="1">
    <citation type="journal article" date="2019" name="Int. J. Syst. Evol. Microbiol.">
        <title>The Global Catalogue of Microorganisms (GCM) 10K type strain sequencing project: providing services to taxonomists for standard genome sequencing and annotation.</title>
        <authorList>
            <consortium name="The Broad Institute Genomics Platform"/>
            <consortium name="The Broad Institute Genome Sequencing Center for Infectious Disease"/>
            <person name="Wu L."/>
            <person name="Ma J."/>
        </authorList>
    </citation>
    <scope>NUCLEOTIDE SEQUENCE [LARGE SCALE GENOMIC DNA]</scope>
    <source>
        <strain evidence="10">IBRC-M 10813</strain>
    </source>
</reference>
<keyword evidence="4 6" id="KW-0472">Membrane</keyword>
<evidence type="ECO:0000259" key="7">
    <source>
        <dbReference type="Pfam" id="PF01061"/>
    </source>
</evidence>
<dbReference type="PANTHER" id="PTHR43077:SF5">
    <property type="entry name" value="PHAGE INFECTION PROTEIN"/>
    <property type="match status" value="1"/>
</dbReference>
<evidence type="ECO:0000256" key="3">
    <source>
        <dbReference type="ARBA" id="ARBA00022989"/>
    </source>
</evidence>
<organism evidence="9 10">
    <name type="scientific">Salinithrix halophila</name>
    <dbReference type="NCBI Taxonomy" id="1485204"/>
    <lineage>
        <taxon>Bacteria</taxon>
        <taxon>Bacillati</taxon>
        <taxon>Bacillota</taxon>
        <taxon>Bacilli</taxon>
        <taxon>Bacillales</taxon>
        <taxon>Thermoactinomycetaceae</taxon>
        <taxon>Salinithrix</taxon>
    </lineage>
</organism>
<dbReference type="Gene3D" id="3.40.1710.10">
    <property type="entry name" value="abc type-2 transporter like domain"/>
    <property type="match status" value="1"/>
</dbReference>
<feature type="transmembrane region" description="Helical" evidence="6">
    <location>
        <begin position="521"/>
        <end position="541"/>
    </location>
</feature>
<comment type="subcellular location">
    <subcellularLocation>
        <location evidence="1">Membrane</location>
        <topology evidence="1">Multi-pass membrane protein</topology>
    </subcellularLocation>
</comment>
<keyword evidence="2 6" id="KW-0812">Transmembrane</keyword>
<sequence>MKRRKETLALYEIWRHRPLIIVLLGILMVPLVYSVLYLTAFYNPYGKMDNLPVAVVNEDRGATVDGEKINVGDELVANMKEDPKLQWIFVSRDEMKKGFKENRYYLGIVIPEEFSERAASVKNRHPQKGHIQYYANEGSNYLSSQMGKRVIQSLQDEVERNLTKTYAQGIFDKLSKSTTDLAKASNGADQLEGATKKAAGAAGKLEKGTSTIQGGVNQLGQAIGQLQTGAGKLVQGQQKVKNVIGQLADGSSRVTQGIGTMREEVKEKGQDLPQLKSIAEQVQQGIGEIRNKLANPKLSEGAAFISDLARRIQAGSGKTDEAYNRLLEKHPELKDDPDMQRLKGALDQQRAEHQNLLNRAVSLENDLKKARSDVDRMYKGQSIVIGGLGQIQTGFDKQIAAFDQLQAGSSKVTDGLNQVNTALSNLLTGAQRLKGGLDQLAQAPGKLSNGLSKLDGGMQKLGDGLQKIWDGQGTLADKLAQGVNDAKDQLMGKDKKADQIANPVAVDKDTVSEVPNYATGFAPYFISLSLWVGAMILFTVLDLKRPILGNHQPLSIPSALAVGAMQAILLVAALIHLVGIRPELTGWLYLFSVLTAFTFTAINHMLVTLFKDVGRFLAIVILMLQLTSSAGTYPVEMLPSFFQDIHPYLPMSYSVEGLRAAISTGDTSLLLHHSGVLLGYLVGAYLLKEGFSFIWGRWISPRIRTSQ</sequence>
<dbReference type="InterPro" id="IPR051328">
    <property type="entry name" value="T7SS_ABC-Transporter"/>
</dbReference>
<dbReference type="EMBL" id="JBHSAP010000015">
    <property type="protein sequence ID" value="MFC4077203.1"/>
    <property type="molecule type" value="Genomic_DNA"/>
</dbReference>
<name>A0ABV8JE41_9BACL</name>
<evidence type="ECO:0000313" key="10">
    <source>
        <dbReference type="Proteomes" id="UP001595843"/>
    </source>
</evidence>
<feature type="transmembrane region" description="Helical" evidence="6">
    <location>
        <begin position="553"/>
        <end position="575"/>
    </location>
</feature>
<accession>A0ABV8JE41</accession>
<evidence type="ECO:0000256" key="6">
    <source>
        <dbReference type="SAM" id="Phobius"/>
    </source>
</evidence>
<feature type="domain" description="ABC-2 type transporter transmembrane" evidence="8">
    <location>
        <begin position="23"/>
        <end position="164"/>
    </location>
</feature>
<evidence type="ECO:0000256" key="5">
    <source>
        <dbReference type="SAM" id="Coils"/>
    </source>
</evidence>
<evidence type="ECO:0000259" key="8">
    <source>
        <dbReference type="Pfam" id="PF12698"/>
    </source>
</evidence>
<dbReference type="InterPro" id="IPR017500">
    <property type="entry name" value="Phage_infect_YhgE_N"/>
</dbReference>
<dbReference type="Pfam" id="PF12698">
    <property type="entry name" value="ABC2_membrane_3"/>
    <property type="match status" value="1"/>
</dbReference>
<dbReference type="Pfam" id="PF01061">
    <property type="entry name" value="ABC2_membrane"/>
    <property type="match status" value="1"/>
</dbReference>
<evidence type="ECO:0000256" key="4">
    <source>
        <dbReference type="ARBA" id="ARBA00023136"/>
    </source>
</evidence>
<dbReference type="InterPro" id="IPR017501">
    <property type="entry name" value="Phage_infect_YhgE_C"/>
</dbReference>
<proteinExistence type="predicted"/>
<dbReference type="NCBIfam" id="TIGR03062">
    <property type="entry name" value="pip_yhgE_Cterm"/>
    <property type="match status" value="1"/>
</dbReference>
<comment type="caution">
    <text evidence="9">The sequence shown here is derived from an EMBL/GenBank/DDBJ whole genome shotgun (WGS) entry which is preliminary data.</text>
</comment>
<feature type="domain" description="ABC-2 type transporter transmembrane" evidence="7">
    <location>
        <begin position="558"/>
        <end position="661"/>
    </location>
</feature>